<sequence>MVASILVDVIVNYKNSRSLWRAYDTILKDISPDKEMPDVLLGKACIRGAKDWDPSLCLRILMSYPKIMSATDGVSFAIEIIVSGMENTTTTLRYIYGRLNGTTMSPVPRRVLEICASSFKKAFSSFVSANIDLSKGDYERGDYYLFIVYDQVERCGYYLSKYNVEDPVISTGMRYVTYFSQPALNIVEDIIESP</sequence>
<dbReference type="SUPFAM" id="SSF101148">
    <property type="entry name" value="Plant invertase/pectin methylesterase inhibitor"/>
    <property type="match status" value="1"/>
</dbReference>
<evidence type="ECO:0000313" key="2">
    <source>
        <dbReference type="Proteomes" id="UP000823775"/>
    </source>
</evidence>
<gene>
    <name evidence="1" type="ORF">HAX54_041341</name>
</gene>
<dbReference type="InterPro" id="IPR006501">
    <property type="entry name" value="Pectinesterase_inhib_dom"/>
</dbReference>
<dbReference type="Proteomes" id="UP000823775">
    <property type="component" value="Unassembled WGS sequence"/>
</dbReference>
<evidence type="ECO:0000313" key="1">
    <source>
        <dbReference type="EMBL" id="MCD7459573.1"/>
    </source>
</evidence>
<reference evidence="1 2" key="1">
    <citation type="journal article" date="2021" name="BMC Genomics">
        <title>Datura genome reveals duplications of psychoactive alkaloid biosynthetic genes and high mutation rate following tissue culture.</title>
        <authorList>
            <person name="Rajewski A."/>
            <person name="Carter-House D."/>
            <person name="Stajich J."/>
            <person name="Litt A."/>
        </authorList>
    </citation>
    <scope>NUCLEOTIDE SEQUENCE [LARGE SCALE GENOMIC DNA]</scope>
    <source>
        <strain evidence="1">AR-01</strain>
    </source>
</reference>
<accession>A0ABS8SL81</accession>
<dbReference type="Gene3D" id="1.20.140.40">
    <property type="entry name" value="Invertase/pectin methylesterase inhibitor family protein"/>
    <property type="match status" value="1"/>
</dbReference>
<protein>
    <submittedName>
        <fullName evidence="1">Uncharacterized protein</fullName>
    </submittedName>
</protein>
<comment type="caution">
    <text evidence="1">The sequence shown here is derived from an EMBL/GenBank/DDBJ whole genome shotgun (WGS) entry which is preliminary data.</text>
</comment>
<dbReference type="EMBL" id="JACEIK010000596">
    <property type="protein sequence ID" value="MCD7459573.1"/>
    <property type="molecule type" value="Genomic_DNA"/>
</dbReference>
<name>A0ABS8SL81_DATST</name>
<proteinExistence type="predicted"/>
<organism evidence="1 2">
    <name type="scientific">Datura stramonium</name>
    <name type="common">Jimsonweed</name>
    <name type="synonym">Common thornapple</name>
    <dbReference type="NCBI Taxonomy" id="4076"/>
    <lineage>
        <taxon>Eukaryota</taxon>
        <taxon>Viridiplantae</taxon>
        <taxon>Streptophyta</taxon>
        <taxon>Embryophyta</taxon>
        <taxon>Tracheophyta</taxon>
        <taxon>Spermatophyta</taxon>
        <taxon>Magnoliopsida</taxon>
        <taxon>eudicotyledons</taxon>
        <taxon>Gunneridae</taxon>
        <taxon>Pentapetalae</taxon>
        <taxon>asterids</taxon>
        <taxon>lamiids</taxon>
        <taxon>Solanales</taxon>
        <taxon>Solanaceae</taxon>
        <taxon>Solanoideae</taxon>
        <taxon>Datureae</taxon>
        <taxon>Datura</taxon>
    </lineage>
</organism>
<dbReference type="PANTHER" id="PTHR31890:SF9">
    <property type="entry name" value="PLANT INVERTASE_PECTIN METHYLESTERASE INHIBITOR SUPERFAMILY PROTEIN"/>
    <property type="match status" value="1"/>
</dbReference>
<keyword evidence="2" id="KW-1185">Reference proteome</keyword>
<dbReference type="NCBIfam" id="TIGR01614">
    <property type="entry name" value="PME_inhib"/>
    <property type="match status" value="1"/>
</dbReference>
<dbReference type="PANTHER" id="PTHR31890">
    <property type="entry name" value="PLANT INVERTASE/PECTIN METHYLESTERASE INHIBITOR SUPERFAMILY PROTEIN"/>
    <property type="match status" value="1"/>
</dbReference>
<dbReference type="InterPro" id="IPR035513">
    <property type="entry name" value="Invertase/methylesterase_inhib"/>
</dbReference>